<dbReference type="RefSeq" id="WP_034733337.1">
    <property type="nucleotide sequence ID" value="NZ_JPIN01000011.1"/>
</dbReference>
<dbReference type="PANTHER" id="PTHR30073">
    <property type="entry name" value="ASPARTATE--AMMONIA LIGASE"/>
    <property type="match status" value="1"/>
</dbReference>
<keyword evidence="3" id="KW-0028">Amino-acid biosynthesis</keyword>
<proteinExistence type="predicted"/>
<dbReference type="OrthoDB" id="3185462at2"/>
<evidence type="ECO:0000256" key="7">
    <source>
        <dbReference type="NCBIfam" id="TIGR00669"/>
    </source>
</evidence>
<dbReference type="Proteomes" id="UP000053718">
    <property type="component" value="Unassembled WGS sequence"/>
</dbReference>
<evidence type="ECO:0000256" key="4">
    <source>
        <dbReference type="ARBA" id="ARBA00022741"/>
    </source>
</evidence>
<dbReference type="PROSITE" id="PS50862">
    <property type="entry name" value="AA_TRNA_LIGASE_II"/>
    <property type="match status" value="1"/>
</dbReference>
<dbReference type="InterPro" id="IPR004618">
    <property type="entry name" value="AsnA"/>
</dbReference>
<dbReference type="NCBIfam" id="TIGR00669">
    <property type="entry name" value="asnA"/>
    <property type="match status" value="1"/>
</dbReference>
<accession>A0A094IM03</accession>
<keyword evidence="10" id="KW-1185">Reference proteome</keyword>
<keyword evidence="4" id="KW-0547">Nucleotide-binding</keyword>
<evidence type="ECO:0000313" key="9">
    <source>
        <dbReference type="EMBL" id="KFZ28202.1"/>
    </source>
</evidence>
<keyword evidence="1" id="KW-0963">Cytoplasm</keyword>
<comment type="caution">
    <text evidence="9">The sequence shown here is derived from an EMBL/GenBank/DDBJ whole genome shotgun (WGS) entry which is preliminary data.</text>
</comment>
<evidence type="ECO:0000256" key="1">
    <source>
        <dbReference type="ARBA" id="ARBA00022490"/>
    </source>
</evidence>
<keyword evidence="6" id="KW-0061">Asparagine biosynthesis</keyword>
<dbReference type="eggNOG" id="COG2502">
    <property type="taxonomic scope" value="Bacteria"/>
</dbReference>
<dbReference type="EMBL" id="JPIN01000011">
    <property type="protein sequence ID" value="KFZ28202.1"/>
    <property type="molecule type" value="Genomic_DNA"/>
</dbReference>
<dbReference type="GO" id="GO:0005524">
    <property type="term" value="F:ATP binding"/>
    <property type="evidence" value="ECO:0007669"/>
    <property type="project" value="UniProtKB-KW"/>
</dbReference>
<protein>
    <recommendedName>
        <fullName evidence="7">Aspartate--ammonia ligase</fullName>
        <ecNumber evidence="7">6.3.1.1</ecNumber>
    </recommendedName>
</protein>
<dbReference type="Gene3D" id="3.30.930.10">
    <property type="entry name" value="Bira Bifunctional Protein, Domain 2"/>
    <property type="match status" value="1"/>
</dbReference>
<evidence type="ECO:0000256" key="6">
    <source>
        <dbReference type="ARBA" id="ARBA00022888"/>
    </source>
</evidence>
<evidence type="ECO:0000259" key="8">
    <source>
        <dbReference type="PROSITE" id="PS50862"/>
    </source>
</evidence>
<gene>
    <name evidence="9" type="ORF">IDAT_10215</name>
</gene>
<evidence type="ECO:0000256" key="2">
    <source>
        <dbReference type="ARBA" id="ARBA00022598"/>
    </source>
</evidence>
<dbReference type="InterPro" id="IPR045864">
    <property type="entry name" value="aa-tRNA-synth_II/BPL/LPL"/>
</dbReference>
<dbReference type="AlphaFoldDB" id="A0A094IM03"/>
<dbReference type="Pfam" id="PF03590">
    <property type="entry name" value="AsnA"/>
    <property type="match status" value="1"/>
</dbReference>
<dbReference type="STRING" id="1517416.IDAT_10215"/>
<evidence type="ECO:0000313" key="10">
    <source>
        <dbReference type="Proteomes" id="UP000053718"/>
    </source>
</evidence>
<dbReference type="GO" id="GO:0006529">
    <property type="term" value="P:asparagine biosynthetic process"/>
    <property type="evidence" value="ECO:0007669"/>
    <property type="project" value="UniProtKB-UniRule"/>
</dbReference>
<feature type="domain" description="Aminoacyl-transfer RNA synthetases class-II family profile" evidence="8">
    <location>
        <begin position="13"/>
        <end position="315"/>
    </location>
</feature>
<dbReference type="InterPro" id="IPR006195">
    <property type="entry name" value="aa-tRNA-synth_II"/>
</dbReference>
<evidence type="ECO:0000256" key="5">
    <source>
        <dbReference type="ARBA" id="ARBA00022840"/>
    </source>
</evidence>
<reference evidence="9 10" key="1">
    <citation type="submission" date="2014-06" db="EMBL/GenBank/DDBJ databases">
        <title>Draft genome sequence of Idiomarina sp. MCCC 1A10513.</title>
        <authorList>
            <person name="Du J."/>
            <person name="Lai Q."/>
            <person name="Shao Z."/>
        </authorList>
    </citation>
    <scope>NUCLEOTIDE SEQUENCE [LARGE SCALE GENOMIC DNA]</scope>
    <source>
        <strain evidence="9 10">MCCC 1A10513</strain>
    </source>
</reference>
<keyword evidence="2" id="KW-0436">Ligase</keyword>
<organism evidence="9 10">
    <name type="scientific">Pseudidiomarina atlantica</name>
    <dbReference type="NCBI Taxonomy" id="1517416"/>
    <lineage>
        <taxon>Bacteria</taxon>
        <taxon>Pseudomonadati</taxon>
        <taxon>Pseudomonadota</taxon>
        <taxon>Gammaproteobacteria</taxon>
        <taxon>Alteromonadales</taxon>
        <taxon>Idiomarinaceae</taxon>
        <taxon>Pseudidiomarina</taxon>
    </lineage>
</organism>
<sequence>MSPILTRQRQVARLKAQITHDLCEALNLYEVHAPLLVPANSGLQDTLSGRERAVKVHVSAEQKHYEVVHSLAKWKRSVLAAHQVPVGAGILAQMTALRPDEERISERHAVQVDQWDWEQVISPSQRNLATLRATVTSIYQVLRRAALICLQPTQVAESVFFVHSEELRQMYPALTPKEREHEITKMHKAVFIIGIGQELKDGVAHDDRAADYDDWSSFNDDGYSGLNGDLLVWHDGLQDALELSSMGIRVDATALKRQVAQRASSTGAAQRTLQQPWHQSLLQGGLPSTIGGGIGQSRVAMWLQQSSHIREVQFPTTLSA</sequence>
<keyword evidence="5" id="KW-0067">ATP-binding</keyword>
<evidence type="ECO:0000256" key="3">
    <source>
        <dbReference type="ARBA" id="ARBA00022605"/>
    </source>
</evidence>
<dbReference type="GO" id="GO:0004071">
    <property type="term" value="F:aspartate-ammonia ligase activity"/>
    <property type="evidence" value="ECO:0007669"/>
    <property type="project" value="UniProtKB-UniRule"/>
</dbReference>
<dbReference type="PIRSF" id="PIRSF001555">
    <property type="entry name" value="Asp_ammon_ligase"/>
    <property type="match status" value="1"/>
</dbReference>
<dbReference type="SUPFAM" id="SSF55681">
    <property type="entry name" value="Class II aaRS and biotin synthetases"/>
    <property type="match status" value="1"/>
</dbReference>
<dbReference type="EC" id="6.3.1.1" evidence="7"/>
<dbReference type="GO" id="GO:0005829">
    <property type="term" value="C:cytosol"/>
    <property type="evidence" value="ECO:0007669"/>
    <property type="project" value="TreeGrafter"/>
</dbReference>
<name>A0A094IM03_9GAMM</name>
<dbReference type="PANTHER" id="PTHR30073:SF5">
    <property type="entry name" value="ASPARTATE--AMMONIA LIGASE"/>
    <property type="match status" value="1"/>
</dbReference>